<reference evidence="3" key="1">
    <citation type="submission" date="2025-08" db="UniProtKB">
        <authorList>
            <consortium name="RefSeq"/>
        </authorList>
    </citation>
    <scope>IDENTIFICATION</scope>
</reference>
<dbReference type="CDD" id="cd14505">
    <property type="entry name" value="CDKN3-like"/>
    <property type="match status" value="1"/>
</dbReference>
<dbReference type="Proteomes" id="UP000675920">
    <property type="component" value="Unplaced"/>
</dbReference>
<organism evidence="2 3">
    <name type="scientific">Derxia gummosa DSM 723</name>
    <dbReference type="NCBI Taxonomy" id="1121388"/>
    <lineage>
        <taxon>Bacteria</taxon>
        <taxon>Pseudomonadati</taxon>
        <taxon>Pseudomonadota</taxon>
        <taxon>Betaproteobacteria</taxon>
        <taxon>Burkholderiales</taxon>
        <taxon>Alcaligenaceae</taxon>
        <taxon>Derxia</taxon>
    </lineage>
</organism>
<dbReference type="SUPFAM" id="SSF52799">
    <property type="entry name" value="(Phosphotyrosine protein) phosphatases II"/>
    <property type="match status" value="1"/>
</dbReference>
<dbReference type="Gene3D" id="3.90.190.10">
    <property type="entry name" value="Protein tyrosine phosphatase superfamily"/>
    <property type="match status" value="1"/>
</dbReference>
<dbReference type="InterPro" id="IPR029021">
    <property type="entry name" value="Prot-tyrosine_phosphatase-like"/>
</dbReference>
<dbReference type="PROSITE" id="PS50056">
    <property type="entry name" value="TYR_PHOSPHATASE_2"/>
    <property type="match status" value="1"/>
</dbReference>
<name>A0A8B6X4I6_9BURK</name>
<accession>A0A8B6X4I6</accession>
<dbReference type="InterPro" id="IPR050561">
    <property type="entry name" value="PTP"/>
</dbReference>
<keyword evidence="3" id="KW-0649">Protein kinase inhibitor</keyword>
<feature type="domain" description="Tyrosine specific protein phosphatases" evidence="1">
    <location>
        <begin position="107"/>
        <end position="174"/>
    </location>
</feature>
<dbReference type="AlphaFoldDB" id="A0A8B6X4I6"/>
<dbReference type="FunFam" id="3.90.190.10:FF:000157">
    <property type="entry name" value="Protein-tyrosine phosphatase"/>
    <property type="match status" value="1"/>
</dbReference>
<protein>
    <submittedName>
        <fullName evidence="3">Cyclin-dependent kinase inhibitor 3 family protein</fullName>
    </submittedName>
</protein>
<dbReference type="InterPro" id="IPR000387">
    <property type="entry name" value="Tyr_Pase_dom"/>
</dbReference>
<dbReference type="InterPro" id="IPR003595">
    <property type="entry name" value="Tyr_Pase_cat"/>
</dbReference>
<dbReference type="GO" id="GO:0004860">
    <property type="term" value="F:protein kinase inhibitor activity"/>
    <property type="evidence" value="ECO:0007669"/>
    <property type="project" value="UniProtKB-KW"/>
</dbReference>
<sequence length="183" mass="20095">MAARTSLTHPLQIAEVRACADHGRIGITFCPGKHDKAAATGAWARDLGLDLDVIEAWGARLVLTLVEPHELLELRVPLLGQEVRRRGLDWRHLPIADYGVPTEHFERDWLVHGAHIRALLRAGDSIVVHCKGGLGRAGMMAARLLAELGMEPEQAIRAVRRARHGAIETPGQLAVVRRARPLP</sequence>
<evidence type="ECO:0000259" key="1">
    <source>
        <dbReference type="PROSITE" id="PS50056"/>
    </source>
</evidence>
<keyword evidence="2" id="KW-1185">Reference proteome</keyword>
<dbReference type="SMART" id="SM00404">
    <property type="entry name" value="PTPc_motif"/>
    <property type="match status" value="1"/>
</dbReference>
<proteinExistence type="predicted"/>
<dbReference type="RefSeq" id="WP_028311945.1">
    <property type="nucleotide sequence ID" value="NZ_AXWS01000014.1"/>
</dbReference>
<dbReference type="PANTHER" id="PTHR23339">
    <property type="entry name" value="TYROSINE SPECIFIC PROTEIN PHOSPHATASE AND DUAL SPECIFICITY PROTEIN PHOSPHATASE"/>
    <property type="match status" value="1"/>
</dbReference>
<dbReference type="OrthoDB" id="9798107at2"/>
<dbReference type="Pfam" id="PF22785">
    <property type="entry name" value="Tc-R-P"/>
    <property type="match status" value="1"/>
</dbReference>
<evidence type="ECO:0000313" key="3">
    <source>
        <dbReference type="RefSeq" id="WP_028311945.1"/>
    </source>
</evidence>
<evidence type="ECO:0000313" key="2">
    <source>
        <dbReference type="Proteomes" id="UP000675920"/>
    </source>
</evidence>